<name>A0A2Z6ZRF9_9LAMI</name>
<dbReference type="AlphaFoldDB" id="A0A2Z6ZRF9"/>
<protein>
    <submittedName>
        <fullName evidence="2">Uncharacterized protein</fullName>
    </submittedName>
</protein>
<proteinExistence type="predicted"/>
<feature type="compositionally biased region" description="Polar residues" evidence="1">
    <location>
        <begin position="12"/>
        <end position="29"/>
    </location>
</feature>
<sequence length="60" mass="6447">MFTLKAVKSAQFVPSTADSTSTDFSQGTETHGLGYQISPGFLNHSRILPGAEIQKFETNG</sequence>
<dbReference type="Proteomes" id="UP000250235">
    <property type="component" value="Unassembled WGS sequence"/>
</dbReference>
<organism evidence="2 3">
    <name type="scientific">Dorcoceras hygrometricum</name>
    <dbReference type="NCBI Taxonomy" id="472368"/>
    <lineage>
        <taxon>Eukaryota</taxon>
        <taxon>Viridiplantae</taxon>
        <taxon>Streptophyta</taxon>
        <taxon>Embryophyta</taxon>
        <taxon>Tracheophyta</taxon>
        <taxon>Spermatophyta</taxon>
        <taxon>Magnoliopsida</taxon>
        <taxon>eudicotyledons</taxon>
        <taxon>Gunneridae</taxon>
        <taxon>Pentapetalae</taxon>
        <taxon>asterids</taxon>
        <taxon>lamiids</taxon>
        <taxon>Lamiales</taxon>
        <taxon>Gesneriaceae</taxon>
        <taxon>Didymocarpoideae</taxon>
        <taxon>Trichosporeae</taxon>
        <taxon>Loxocarpinae</taxon>
        <taxon>Dorcoceras</taxon>
    </lineage>
</organism>
<dbReference type="EMBL" id="KV203505">
    <property type="protein sequence ID" value="KZT75702.1"/>
    <property type="molecule type" value="Genomic_DNA"/>
</dbReference>
<evidence type="ECO:0000313" key="3">
    <source>
        <dbReference type="Proteomes" id="UP000250235"/>
    </source>
</evidence>
<feature type="region of interest" description="Disordered" evidence="1">
    <location>
        <begin position="1"/>
        <end position="31"/>
    </location>
</feature>
<reference evidence="2 3" key="1">
    <citation type="journal article" date="2015" name="Proc. Natl. Acad. Sci. U.S.A.">
        <title>The resurrection genome of Boea hygrometrica: A blueprint for survival of dehydration.</title>
        <authorList>
            <person name="Xiao L."/>
            <person name="Yang G."/>
            <person name="Zhang L."/>
            <person name="Yang X."/>
            <person name="Zhao S."/>
            <person name="Ji Z."/>
            <person name="Zhou Q."/>
            <person name="Hu M."/>
            <person name="Wang Y."/>
            <person name="Chen M."/>
            <person name="Xu Y."/>
            <person name="Jin H."/>
            <person name="Xiao X."/>
            <person name="Hu G."/>
            <person name="Bao F."/>
            <person name="Hu Y."/>
            <person name="Wan P."/>
            <person name="Li L."/>
            <person name="Deng X."/>
            <person name="Kuang T."/>
            <person name="Xiang C."/>
            <person name="Zhu J.K."/>
            <person name="Oliver M.J."/>
            <person name="He Y."/>
        </authorList>
    </citation>
    <scope>NUCLEOTIDE SEQUENCE [LARGE SCALE GENOMIC DNA]</scope>
    <source>
        <strain evidence="3">cv. XS01</strain>
    </source>
</reference>
<accession>A0A2Z6ZRF9</accession>
<evidence type="ECO:0000256" key="1">
    <source>
        <dbReference type="SAM" id="MobiDB-lite"/>
    </source>
</evidence>
<evidence type="ECO:0000313" key="2">
    <source>
        <dbReference type="EMBL" id="KZT75702.1"/>
    </source>
</evidence>
<gene>
    <name evidence="2" type="ORF">F511_47273</name>
</gene>
<keyword evidence="3" id="KW-1185">Reference proteome</keyword>